<evidence type="ECO:0000313" key="3">
    <source>
        <dbReference type="Proteomes" id="UP000299102"/>
    </source>
</evidence>
<reference evidence="2 3" key="1">
    <citation type="journal article" date="2019" name="Commun. Biol.">
        <title>The bagworm genome reveals a unique fibroin gene that provides high tensile strength.</title>
        <authorList>
            <person name="Kono N."/>
            <person name="Nakamura H."/>
            <person name="Ohtoshi R."/>
            <person name="Tomita M."/>
            <person name="Numata K."/>
            <person name="Arakawa K."/>
        </authorList>
    </citation>
    <scope>NUCLEOTIDE SEQUENCE [LARGE SCALE GENOMIC DNA]</scope>
</reference>
<organism evidence="2 3">
    <name type="scientific">Eumeta variegata</name>
    <name type="common">Bagworm moth</name>
    <name type="synonym">Eumeta japonica</name>
    <dbReference type="NCBI Taxonomy" id="151549"/>
    <lineage>
        <taxon>Eukaryota</taxon>
        <taxon>Metazoa</taxon>
        <taxon>Ecdysozoa</taxon>
        <taxon>Arthropoda</taxon>
        <taxon>Hexapoda</taxon>
        <taxon>Insecta</taxon>
        <taxon>Pterygota</taxon>
        <taxon>Neoptera</taxon>
        <taxon>Endopterygota</taxon>
        <taxon>Lepidoptera</taxon>
        <taxon>Glossata</taxon>
        <taxon>Ditrysia</taxon>
        <taxon>Tineoidea</taxon>
        <taxon>Psychidae</taxon>
        <taxon>Oiketicinae</taxon>
        <taxon>Eumeta</taxon>
    </lineage>
</organism>
<dbReference type="EMBL" id="BGZK01000345">
    <property type="protein sequence ID" value="GBP38221.1"/>
    <property type="molecule type" value="Genomic_DNA"/>
</dbReference>
<gene>
    <name evidence="2" type="ORF">EVAR_18100_1</name>
</gene>
<accession>A0A4C1VI87</accession>
<protein>
    <submittedName>
        <fullName evidence="2">Uncharacterized protein</fullName>
    </submittedName>
</protein>
<comment type="caution">
    <text evidence="2">The sequence shown here is derived from an EMBL/GenBank/DDBJ whole genome shotgun (WGS) entry which is preliminary data.</text>
</comment>
<dbReference type="AlphaFoldDB" id="A0A4C1VI87"/>
<evidence type="ECO:0000313" key="2">
    <source>
        <dbReference type="EMBL" id="GBP38221.1"/>
    </source>
</evidence>
<name>A0A4C1VI87_EUMVA</name>
<evidence type="ECO:0000256" key="1">
    <source>
        <dbReference type="SAM" id="MobiDB-lite"/>
    </source>
</evidence>
<feature type="region of interest" description="Disordered" evidence="1">
    <location>
        <begin position="21"/>
        <end position="48"/>
    </location>
</feature>
<proteinExistence type="predicted"/>
<keyword evidence="3" id="KW-1185">Reference proteome</keyword>
<sequence>MMVWRPATYVRNIKDCPEKSYGSSAGVASYRSNAASHTSSPRRSIPRAPLQYQGAIARRGIRQPSDEAKQWRGYLNHDARMHSAMRPVSTAGTEIIEYKQNN</sequence>
<feature type="compositionally biased region" description="Polar residues" evidence="1">
    <location>
        <begin position="30"/>
        <end position="42"/>
    </location>
</feature>
<dbReference type="Proteomes" id="UP000299102">
    <property type="component" value="Unassembled WGS sequence"/>
</dbReference>